<evidence type="ECO:0000256" key="8">
    <source>
        <dbReference type="ARBA" id="ARBA00023180"/>
    </source>
</evidence>
<keyword evidence="4" id="KW-0732">Signal</keyword>
<keyword evidence="9" id="KW-0812">Transmembrane</keyword>
<dbReference type="AlphaFoldDB" id="S4RUT9"/>
<keyword evidence="7" id="KW-1015">Disulfide bond</keyword>
<dbReference type="STRING" id="7757.ENSPMAP00000008979"/>
<feature type="transmembrane region" description="Helical" evidence="9">
    <location>
        <begin position="35"/>
        <end position="62"/>
    </location>
</feature>
<dbReference type="SUPFAM" id="SSF57184">
    <property type="entry name" value="Growth factor receptor domain"/>
    <property type="match status" value="1"/>
</dbReference>
<evidence type="ECO:0000313" key="10">
    <source>
        <dbReference type="Ensembl" id="ENSPMAP00000008979.1"/>
    </source>
</evidence>
<dbReference type="HOGENOM" id="CLU_103586_0_0_1"/>
<dbReference type="GeneTree" id="ENSGT00710000106813"/>
<evidence type="ECO:0000256" key="3">
    <source>
        <dbReference type="ARBA" id="ARBA00022536"/>
    </source>
</evidence>
<reference evidence="10" key="2">
    <citation type="submission" date="2025-09" db="UniProtKB">
        <authorList>
            <consortium name="Ensembl"/>
        </authorList>
    </citation>
    <scope>IDENTIFICATION</scope>
</reference>
<dbReference type="OMA" id="QRRIFRX"/>
<name>S4RUT9_PETMA</name>
<sequence length="167" mass="19038">MDHVCRACENGYKLHNNACVKCPFGYYGHQCEERYLLVAVILAAMGGGLLVNLAIALSITCYRKRRLEAQRARYKDEGFQLSPYAELPRIPRAQTAWGRETYEMQDSGSTRNLLHPDESYIAPAYQSSVKMGESGQPYSVLPPGQYMYGGQHNPSYVHDDTRRRDYF</sequence>
<keyword evidence="9" id="KW-1133">Transmembrane helix</keyword>
<dbReference type="GO" id="GO:0005886">
    <property type="term" value="C:plasma membrane"/>
    <property type="evidence" value="ECO:0007669"/>
    <property type="project" value="UniProtKB-SubCell"/>
</dbReference>
<keyword evidence="3" id="KW-0245">EGF-like domain</keyword>
<evidence type="ECO:0008006" key="11">
    <source>
        <dbReference type="Google" id="ProtNLM"/>
    </source>
</evidence>
<comment type="subcellular location">
    <subcellularLocation>
        <location evidence="1">Cell membrane</location>
    </subcellularLocation>
</comment>
<proteinExistence type="predicted"/>
<evidence type="ECO:0000256" key="9">
    <source>
        <dbReference type="SAM" id="Phobius"/>
    </source>
</evidence>
<evidence type="ECO:0000256" key="2">
    <source>
        <dbReference type="ARBA" id="ARBA00022475"/>
    </source>
</evidence>
<keyword evidence="5" id="KW-0677">Repeat</keyword>
<evidence type="ECO:0000256" key="4">
    <source>
        <dbReference type="ARBA" id="ARBA00022729"/>
    </source>
</evidence>
<keyword evidence="2" id="KW-1003">Cell membrane</keyword>
<keyword evidence="8" id="KW-0325">Glycoprotein</keyword>
<reference evidence="10" key="1">
    <citation type="submission" date="2025-08" db="UniProtKB">
        <authorList>
            <consortium name="Ensembl"/>
        </authorList>
    </citation>
    <scope>IDENTIFICATION</scope>
</reference>
<protein>
    <recommendedName>
        <fullName evidence="11">EGF-like domain-containing protein</fullName>
    </recommendedName>
</protein>
<dbReference type="InterPro" id="IPR009030">
    <property type="entry name" value="Growth_fac_rcpt_cys_sf"/>
</dbReference>
<evidence type="ECO:0000256" key="1">
    <source>
        <dbReference type="ARBA" id="ARBA00004236"/>
    </source>
</evidence>
<evidence type="ECO:0000256" key="7">
    <source>
        <dbReference type="ARBA" id="ARBA00023157"/>
    </source>
</evidence>
<evidence type="ECO:0000256" key="5">
    <source>
        <dbReference type="ARBA" id="ARBA00022737"/>
    </source>
</evidence>
<dbReference type="PANTHER" id="PTHR24037">
    <property type="entry name" value="HEART DEVELOPMENT PROTEIN WITH EGF-LIKE DOMAINS 1"/>
    <property type="match status" value="1"/>
</dbReference>
<dbReference type="Ensembl" id="ENSPMAT00000009018.1">
    <property type="protein sequence ID" value="ENSPMAP00000008979.1"/>
    <property type="gene ID" value="ENSPMAG00000008157.1"/>
</dbReference>
<dbReference type="PANTHER" id="PTHR24037:SF3">
    <property type="entry name" value="PROTEIN HEG HOMOLOG 1"/>
    <property type="match status" value="1"/>
</dbReference>
<keyword evidence="6 9" id="KW-0472">Membrane</keyword>
<evidence type="ECO:0000256" key="6">
    <source>
        <dbReference type="ARBA" id="ARBA00023136"/>
    </source>
</evidence>
<accession>S4RUT9</accession>
<organism evidence="10">
    <name type="scientific">Petromyzon marinus</name>
    <name type="common">Sea lamprey</name>
    <dbReference type="NCBI Taxonomy" id="7757"/>
    <lineage>
        <taxon>Eukaryota</taxon>
        <taxon>Metazoa</taxon>
        <taxon>Chordata</taxon>
        <taxon>Craniata</taxon>
        <taxon>Vertebrata</taxon>
        <taxon>Cyclostomata</taxon>
        <taxon>Hyperoartia</taxon>
        <taxon>Petromyzontiformes</taxon>
        <taxon>Petromyzontidae</taxon>
        <taxon>Petromyzon</taxon>
    </lineage>
</organism>